<evidence type="ECO:0000256" key="3">
    <source>
        <dbReference type="ARBA" id="ARBA00022614"/>
    </source>
</evidence>
<dbReference type="FunFam" id="3.80.10.10:FF:000400">
    <property type="entry name" value="Nuclear pore complex protein NUP107"/>
    <property type="match status" value="1"/>
</dbReference>
<evidence type="ECO:0000259" key="12">
    <source>
        <dbReference type="Pfam" id="PF08263"/>
    </source>
</evidence>
<keyword evidence="15" id="KW-1185">Reference proteome</keyword>
<dbReference type="Pfam" id="PF23598">
    <property type="entry name" value="LRR_14"/>
    <property type="match status" value="1"/>
</dbReference>
<keyword evidence="8 11" id="KW-0472">Membrane</keyword>
<dbReference type="SMART" id="SM00369">
    <property type="entry name" value="LRR_TYP"/>
    <property type="match status" value="7"/>
</dbReference>
<dbReference type="Pfam" id="PF08263">
    <property type="entry name" value="LRRNT_2"/>
    <property type="match status" value="1"/>
</dbReference>
<organism evidence="14 15">
    <name type="scientific">Eutrema salsugineum</name>
    <name type="common">Saltwater cress</name>
    <name type="synonym">Sisymbrium salsugineum</name>
    <dbReference type="NCBI Taxonomy" id="72664"/>
    <lineage>
        <taxon>Eukaryota</taxon>
        <taxon>Viridiplantae</taxon>
        <taxon>Streptophyta</taxon>
        <taxon>Embryophyta</taxon>
        <taxon>Tracheophyta</taxon>
        <taxon>Spermatophyta</taxon>
        <taxon>Magnoliopsida</taxon>
        <taxon>eudicotyledons</taxon>
        <taxon>Gunneridae</taxon>
        <taxon>Pentapetalae</taxon>
        <taxon>rosids</taxon>
        <taxon>malvids</taxon>
        <taxon>Brassicales</taxon>
        <taxon>Brassicaceae</taxon>
        <taxon>Eutremeae</taxon>
        <taxon>Eutrema</taxon>
    </lineage>
</organism>
<evidence type="ECO:0000256" key="11">
    <source>
        <dbReference type="SAM" id="Phobius"/>
    </source>
</evidence>
<comment type="subcellular location">
    <subcellularLocation>
        <location evidence="1">Membrane</location>
        <topology evidence="1">Single-pass type I membrane protein</topology>
    </subcellularLocation>
</comment>
<sequence>MNRSQSYCFRGIITIYFLSFLLTTFPSSTRSLCRDQRDALLKLKKDMNIFEEWNKSVECCSWWGVTCDATLGEVISLQLYRFSNGNTSLKFSSGLFKLQHLRFLVLSQCNLQGEIPSFIRNLSHLKYLDFSFNHLVGEVPASVGNLNQLRHLNLRSNDLRGNIPILFANLTKLSLLNLSENQFSGNENSFFGPFPSSLLMSSSLRYIDLHRNQFEGPLDFGNTSSTSTLGELDVSYNKFDGPIPETISKLCNLYSLNLGHNNFRGRVLRSISKLRNLHFLDLRHNNFIGKIPSSMSKLLNLSALDLSYNKWKGQVPNFLWRSSKWSYVKLSHNSFISFGDSVEVTVNLASIHVLDLGSNSLQGPFPQWICKLGDLWSLDLSNNHFTGSIPQYLNLRNNNLSGFLPDLCVVNISKLRSLDVSRNNLVGNLPKSLISCTNMELLNVNGNKINDTFPFWLGSMQYLRRLHGDDVHEDSIELAYKGVDTDFARIFQAFKAIDFSGNRFCGDVPGSIGLLNGLRLLNLSGNTFIGNIPSSLANITNLETLDLSRNNLSGEISRGLGNLSFLSNINLSHNHLQGLVPRSTQFQTQKCSSFIDNPGLYGLEEICREIHVPVPTSQQHEESLSSEQEEPVLNWIAAAIAYVPGVFCGLVIGHIFASYKHEWLMSIFSLN</sequence>
<keyword evidence="7 11" id="KW-1133">Transmembrane helix</keyword>
<evidence type="ECO:0000256" key="6">
    <source>
        <dbReference type="ARBA" id="ARBA00022737"/>
    </source>
</evidence>
<dbReference type="PANTHER" id="PTHR48057:SF7">
    <property type="entry name" value="LEUCINE-RICH REPEAT SERINE_THREONINE-PROTEIN KINASE 1"/>
    <property type="match status" value="1"/>
</dbReference>
<keyword evidence="3" id="KW-0433">Leucine-rich repeat</keyword>
<dbReference type="InterPro" id="IPR013210">
    <property type="entry name" value="LRR_N_plant-typ"/>
</dbReference>
<evidence type="ECO:0000256" key="9">
    <source>
        <dbReference type="ARBA" id="ARBA00023170"/>
    </source>
</evidence>
<feature type="transmembrane region" description="Helical" evidence="11">
    <location>
        <begin position="632"/>
        <end position="657"/>
    </location>
</feature>
<dbReference type="InterPro" id="IPR003591">
    <property type="entry name" value="Leu-rich_rpt_typical-subtyp"/>
</dbReference>
<dbReference type="SUPFAM" id="SSF52058">
    <property type="entry name" value="L domain-like"/>
    <property type="match status" value="1"/>
</dbReference>
<evidence type="ECO:0000256" key="2">
    <source>
        <dbReference type="ARBA" id="ARBA00009592"/>
    </source>
</evidence>
<dbReference type="Proteomes" id="UP000030689">
    <property type="component" value="Unassembled WGS sequence"/>
</dbReference>
<feature type="domain" description="Disease resistance R13L4/SHOC-2-like LRR" evidence="13">
    <location>
        <begin position="94"/>
        <end position="180"/>
    </location>
</feature>
<feature type="transmembrane region" description="Helical" evidence="11">
    <location>
        <begin position="7"/>
        <end position="25"/>
    </location>
</feature>
<evidence type="ECO:0000256" key="4">
    <source>
        <dbReference type="ARBA" id="ARBA00022692"/>
    </source>
</evidence>
<reference evidence="14 15" key="1">
    <citation type="journal article" date="2013" name="Front. Plant Sci.">
        <title>The Reference Genome of the Halophytic Plant Eutrema salsugineum.</title>
        <authorList>
            <person name="Yang R."/>
            <person name="Jarvis D.E."/>
            <person name="Chen H."/>
            <person name="Beilstein M.A."/>
            <person name="Grimwood J."/>
            <person name="Jenkins J."/>
            <person name="Shu S."/>
            <person name="Prochnik S."/>
            <person name="Xin M."/>
            <person name="Ma C."/>
            <person name="Schmutz J."/>
            <person name="Wing R.A."/>
            <person name="Mitchell-Olds T."/>
            <person name="Schumaker K.S."/>
            <person name="Wang X."/>
        </authorList>
    </citation>
    <scope>NUCLEOTIDE SEQUENCE [LARGE SCALE GENOMIC DNA]</scope>
</reference>
<evidence type="ECO:0000256" key="10">
    <source>
        <dbReference type="ARBA" id="ARBA00023180"/>
    </source>
</evidence>
<dbReference type="InterPro" id="IPR052595">
    <property type="entry name" value="LRRC69/RLP"/>
</dbReference>
<dbReference type="GO" id="GO:0016020">
    <property type="term" value="C:membrane"/>
    <property type="evidence" value="ECO:0007669"/>
    <property type="project" value="UniProtKB-SubCell"/>
</dbReference>
<accession>V4M5J3</accession>
<dbReference type="GO" id="GO:0030154">
    <property type="term" value="P:cell differentiation"/>
    <property type="evidence" value="ECO:0007669"/>
    <property type="project" value="UniProtKB-ARBA"/>
</dbReference>
<name>V4M5J3_EUTSA</name>
<dbReference type="InterPro" id="IPR055414">
    <property type="entry name" value="LRR_R13L4/SHOC2-like"/>
</dbReference>
<dbReference type="eggNOG" id="KOG0619">
    <property type="taxonomic scope" value="Eukaryota"/>
</dbReference>
<evidence type="ECO:0000313" key="14">
    <source>
        <dbReference type="EMBL" id="ESQ47538.1"/>
    </source>
</evidence>
<dbReference type="PRINTS" id="PR00019">
    <property type="entry name" value="LEURICHRPT"/>
</dbReference>
<comment type="similarity">
    <text evidence="2">Belongs to the RLP family.</text>
</comment>
<dbReference type="KEGG" id="eus:EUTSA_v10021972mg"/>
<dbReference type="AlphaFoldDB" id="V4M5J3"/>
<dbReference type="STRING" id="72664.V4M5J3"/>
<dbReference type="SUPFAM" id="SSF52047">
    <property type="entry name" value="RNI-like"/>
    <property type="match status" value="1"/>
</dbReference>
<dbReference type="InterPro" id="IPR032675">
    <property type="entry name" value="LRR_dom_sf"/>
</dbReference>
<dbReference type="OMA" id="CSWWGVT"/>
<protein>
    <submittedName>
        <fullName evidence="14">Uncharacterized protein</fullName>
    </submittedName>
</protein>
<evidence type="ECO:0000256" key="5">
    <source>
        <dbReference type="ARBA" id="ARBA00022729"/>
    </source>
</evidence>
<keyword evidence="4 11" id="KW-0812">Transmembrane</keyword>
<keyword evidence="9" id="KW-0675">Receptor</keyword>
<dbReference type="FunFam" id="3.80.10.10:FF:000095">
    <property type="entry name" value="LRR receptor-like serine/threonine-protein kinase GSO1"/>
    <property type="match status" value="1"/>
</dbReference>
<dbReference type="GO" id="GO:1905392">
    <property type="term" value="P:plant organ morphogenesis"/>
    <property type="evidence" value="ECO:0007669"/>
    <property type="project" value="UniProtKB-ARBA"/>
</dbReference>
<keyword evidence="6" id="KW-0677">Repeat</keyword>
<dbReference type="EMBL" id="KI517408">
    <property type="protein sequence ID" value="ESQ47538.1"/>
    <property type="molecule type" value="Genomic_DNA"/>
</dbReference>
<dbReference type="Pfam" id="PF00560">
    <property type="entry name" value="LRR_1"/>
    <property type="match status" value="7"/>
</dbReference>
<dbReference type="FunFam" id="3.80.10.10:FF:000041">
    <property type="entry name" value="LRR receptor-like serine/threonine-protein kinase ERECTA"/>
    <property type="match status" value="1"/>
</dbReference>
<dbReference type="Gene3D" id="3.80.10.10">
    <property type="entry name" value="Ribonuclease Inhibitor"/>
    <property type="match status" value="3"/>
</dbReference>
<feature type="domain" description="Leucine-rich repeat-containing N-terminal plant-type" evidence="12">
    <location>
        <begin position="35"/>
        <end position="68"/>
    </location>
</feature>
<evidence type="ECO:0000256" key="8">
    <source>
        <dbReference type="ARBA" id="ARBA00023136"/>
    </source>
</evidence>
<evidence type="ECO:0000259" key="13">
    <source>
        <dbReference type="Pfam" id="PF23598"/>
    </source>
</evidence>
<keyword evidence="10" id="KW-0325">Glycoprotein</keyword>
<gene>
    <name evidence="14" type="ORF">EUTSA_v10021972mg</name>
</gene>
<dbReference type="InterPro" id="IPR001611">
    <property type="entry name" value="Leu-rich_rpt"/>
</dbReference>
<evidence type="ECO:0000256" key="1">
    <source>
        <dbReference type="ARBA" id="ARBA00004479"/>
    </source>
</evidence>
<keyword evidence="5" id="KW-0732">Signal</keyword>
<dbReference type="PANTHER" id="PTHR48057">
    <property type="entry name" value="LEUCINE-RICH REPEAT SERINE/THREONINE-PROTEIN KINASE 1"/>
    <property type="match status" value="1"/>
</dbReference>
<proteinExistence type="inferred from homology"/>
<evidence type="ECO:0000313" key="15">
    <source>
        <dbReference type="Proteomes" id="UP000030689"/>
    </source>
</evidence>
<evidence type="ECO:0000256" key="7">
    <source>
        <dbReference type="ARBA" id="ARBA00022989"/>
    </source>
</evidence>
<dbReference type="PROSITE" id="PS51450">
    <property type="entry name" value="LRR"/>
    <property type="match status" value="2"/>
</dbReference>
<dbReference type="Gramene" id="ESQ47538">
    <property type="protein sequence ID" value="ESQ47538"/>
    <property type="gene ID" value="EUTSA_v10021972mg"/>
</dbReference>